<evidence type="ECO:0000256" key="2">
    <source>
        <dbReference type="ARBA" id="ARBA00023239"/>
    </source>
</evidence>
<dbReference type="Pfam" id="PF01397">
    <property type="entry name" value="Terpene_synth"/>
    <property type="match status" value="1"/>
</dbReference>
<dbReference type="InterPro" id="IPR008949">
    <property type="entry name" value="Isoprenoid_synthase_dom_sf"/>
</dbReference>
<dbReference type="GO" id="GO:0016114">
    <property type="term" value="P:terpenoid biosynthetic process"/>
    <property type="evidence" value="ECO:0007669"/>
    <property type="project" value="InterPro"/>
</dbReference>
<organism evidence="5 6">
    <name type="scientific">Hibiscus syriacus</name>
    <name type="common">Rose of Sharon</name>
    <dbReference type="NCBI Taxonomy" id="106335"/>
    <lineage>
        <taxon>Eukaryota</taxon>
        <taxon>Viridiplantae</taxon>
        <taxon>Streptophyta</taxon>
        <taxon>Embryophyta</taxon>
        <taxon>Tracheophyta</taxon>
        <taxon>Spermatophyta</taxon>
        <taxon>Magnoliopsida</taxon>
        <taxon>eudicotyledons</taxon>
        <taxon>Gunneridae</taxon>
        <taxon>Pentapetalae</taxon>
        <taxon>rosids</taxon>
        <taxon>malvids</taxon>
        <taxon>Malvales</taxon>
        <taxon>Malvaceae</taxon>
        <taxon>Malvoideae</taxon>
        <taxon>Hibiscus</taxon>
    </lineage>
</organism>
<dbReference type="InterPro" id="IPR050148">
    <property type="entry name" value="Terpene_synthase-like"/>
</dbReference>
<dbReference type="Proteomes" id="UP000436088">
    <property type="component" value="Unassembled WGS sequence"/>
</dbReference>
<comment type="similarity">
    <text evidence="3">Belongs to the terpene synthase family. Tpsa subfamily.</text>
</comment>
<dbReference type="GO" id="GO:0010333">
    <property type="term" value="F:terpene synthase activity"/>
    <property type="evidence" value="ECO:0007669"/>
    <property type="project" value="InterPro"/>
</dbReference>
<evidence type="ECO:0000313" key="6">
    <source>
        <dbReference type="Proteomes" id="UP000436088"/>
    </source>
</evidence>
<dbReference type="EMBL" id="VEPZ02000209">
    <property type="protein sequence ID" value="KAE8730345.1"/>
    <property type="molecule type" value="Genomic_DNA"/>
</dbReference>
<name>A0A6A3CLL6_HIBSY</name>
<feature type="domain" description="Terpene synthase N-terminal" evidence="4">
    <location>
        <begin position="21"/>
        <end position="193"/>
    </location>
</feature>
<evidence type="ECO:0000256" key="1">
    <source>
        <dbReference type="ARBA" id="ARBA00022842"/>
    </source>
</evidence>
<dbReference type="SUPFAM" id="SSF48576">
    <property type="entry name" value="Terpenoid synthases"/>
    <property type="match status" value="1"/>
</dbReference>
<keyword evidence="1" id="KW-0460">Magnesium</keyword>
<dbReference type="AlphaFoldDB" id="A0A6A3CLL6"/>
<gene>
    <name evidence="5" type="ORF">F3Y22_tig00003041pilonHSYRG01405</name>
</gene>
<keyword evidence="6" id="KW-1185">Reference proteome</keyword>
<keyword evidence="2" id="KW-0456">Lyase</keyword>
<dbReference type="InterPro" id="IPR001906">
    <property type="entry name" value="Terpene_synth_N"/>
</dbReference>
<dbReference type="FunFam" id="1.50.10.130:FF:000001">
    <property type="entry name" value="Isoprene synthase, chloroplastic"/>
    <property type="match status" value="1"/>
</dbReference>
<dbReference type="Gene3D" id="1.50.10.130">
    <property type="entry name" value="Terpene synthase, N-terminal domain"/>
    <property type="match status" value="1"/>
</dbReference>
<evidence type="ECO:0000313" key="5">
    <source>
        <dbReference type="EMBL" id="KAE8730345.1"/>
    </source>
</evidence>
<accession>A0A6A3CLL6</accession>
<evidence type="ECO:0000256" key="3">
    <source>
        <dbReference type="ARBA" id="ARBA00038405"/>
    </source>
</evidence>
<protein>
    <submittedName>
        <fullName evidence="5">Terpene synthase 21</fullName>
    </submittedName>
</protein>
<dbReference type="InterPro" id="IPR008930">
    <property type="entry name" value="Terpenoid_cyclase/PrenylTrfase"/>
</dbReference>
<dbReference type="PANTHER" id="PTHR31225:SF93">
    <property type="entry name" value="ALPHA-HUMULENE_(-)-(E)-BETA-CARYOPHYLLENE SYNTHASE"/>
    <property type="match status" value="1"/>
</dbReference>
<proteinExistence type="inferred from homology"/>
<reference evidence="5" key="1">
    <citation type="submission" date="2019-09" db="EMBL/GenBank/DDBJ databases">
        <title>Draft genome information of white flower Hibiscus syriacus.</title>
        <authorList>
            <person name="Kim Y.-M."/>
        </authorList>
    </citation>
    <scope>NUCLEOTIDE SEQUENCE [LARGE SCALE GENOMIC DNA]</scope>
    <source>
        <strain evidence="5">YM2019G1</strain>
    </source>
</reference>
<dbReference type="InterPro" id="IPR036965">
    <property type="entry name" value="Terpene_synth_N_sf"/>
</dbReference>
<comment type="caution">
    <text evidence="5">The sequence shown here is derived from an EMBL/GenBank/DDBJ whole genome shotgun (WGS) entry which is preliminary data.</text>
</comment>
<evidence type="ECO:0000259" key="4">
    <source>
        <dbReference type="Pfam" id="PF01397"/>
    </source>
</evidence>
<dbReference type="PANTHER" id="PTHR31225">
    <property type="entry name" value="OS04G0344100 PROTEIN-RELATED"/>
    <property type="match status" value="1"/>
</dbReference>
<dbReference type="SUPFAM" id="SSF48239">
    <property type="entry name" value="Terpenoid cyclases/Protein prenyltransferases"/>
    <property type="match status" value="1"/>
</dbReference>
<sequence length="451" mass="51718">MQCKEESEVFRPIATFSKNIWTDQFSPTDDLQSQVFDSLTKEIDPLKEKVKDMLMASAADPVENVKFIDTLLRVGVSYHFENEIENQLEIIFKSHHNLFAEYHLDIYSTSVVFRVFKQHGFKMSCDVFNKFKDINGKFNDLMNDVRGMLSLYEASHLRVHEDEYILEEALALTSVNLKSLAKKSSAHLAKHITLAPDQPLNKCPPRLAARNYLSFYEEDDSRNETLLKFAKLDFNRLQILHKQEISQIAKLFWEDNKFRLNFPMQGRDMLRRTHGQIPWEIGALDELQDYTKVICRAVLVVFDEIDELALKEGISYSVPYAKDASSARLDSVVFQPTPIRTRCDLVITANGKTEKMASGLLNPFLAHLKTAQEQMTKGGFYFTDSSKIYIFLTCSGASLEVAHQKLWKWCRRDQNPSGTVTANVPAQHWQPNSGLLMTNDITCVNLKEVVP</sequence>